<evidence type="ECO:0000259" key="2">
    <source>
        <dbReference type="Pfam" id="PF13358"/>
    </source>
</evidence>
<dbReference type="Gene3D" id="3.30.420.10">
    <property type="entry name" value="Ribonuclease H-like superfamily/Ribonuclease H"/>
    <property type="match status" value="1"/>
</dbReference>
<gene>
    <name evidence="4" type="primary">LOC111362442</name>
</gene>
<dbReference type="OrthoDB" id="2266637at2759"/>
<keyword evidence="3" id="KW-1185">Reference proteome</keyword>
<dbReference type="PANTHER" id="PTHR33939">
    <property type="entry name" value="PROTEIN CBG22215"/>
    <property type="match status" value="1"/>
</dbReference>
<protein>
    <submittedName>
        <fullName evidence="4">Uncharacterized protein LOC111362442</fullName>
    </submittedName>
</protein>
<dbReference type="AlphaFoldDB" id="A0A9J7ET70"/>
<name>A0A9J7ET70_SPOLT</name>
<dbReference type="GO" id="GO:0003676">
    <property type="term" value="F:nucleic acid binding"/>
    <property type="evidence" value="ECO:0007669"/>
    <property type="project" value="InterPro"/>
</dbReference>
<evidence type="ECO:0000313" key="3">
    <source>
        <dbReference type="Proteomes" id="UP000301870"/>
    </source>
</evidence>
<feature type="domain" description="Tc1-like transposase DDE" evidence="2">
    <location>
        <begin position="26"/>
        <end position="192"/>
    </location>
</feature>
<organism evidence="3 4">
    <name type="scientific">Spodoptera litura</name>
    <name type="common">Asian cotton leafworm</name>
    <dbReference type="NCBI Taxonomy" id="69820"/>
    <lineage>
        <taxon>Eukaryota</taxon>
        <taxon>Metazoa</taxon>
        <taxon>Ecdysozoa</taxon>
        <taxon>Arthropoda</taxon>
        <taxon>Hexapoda</taxon>
        <taxon>Insecta</taxon>
        <taxon>Pterygota</taxon>
        <taxon>Neoptera</taxon>
        <taxon>Endopterygota</taxon>
        <taxon>Lepidoptera</taxon>
        <taxon>Glossata</taxon>
        <taxon>Ditrysia</taxon>
        <taxon>Noctuoidea</taxon>
        <taxon>Noctuidae</taxon>
        <taxon>Amphipyrinae</taxon>
        <taxon>Spodoptera</taxon>
    </lineage>
</organism>
<dbReference type="InterPro" id="IPR036397">
    <property type="entry name" value="RNaseH_sf"/>
</dbReference>
<dbReference type="InterPro" id="IPR038717">
    <property type="entry name" value="Tc1-like_DDE_dom"/>
</dbReference>
<evidence type="ECO:0000313" key="4">
    <source>
        <dbReference type="RefSeq" id="XP_022834884.1"/>
    </source>
</evidence>
<dbReference type="PANTHER" id="PTHR33939:SF1">
    <property type="entry name" value="DUF4371 DOMAIN-CONTAINING PROTEIN"/>
    <property type="match status" value="1"/>
</dbReference>
<dbReference type="Pfam" id="PF13358">
    <property type="entry name" value="DDE_3"/>
    <property type="match status" value="1"/>
</dbReference>
<dbReference type="RefSeq" id="XP_022834884.1">
    <property type="nucleotide sequence ID" value="XM_022979116.1"/>
</dbReference>
<dbReference type="Proteomes" id="UP000301870">
    <property type="component" value="Unplaced"/>
</dbReference>
<proteinExistence type="predicted"/>
<reference evidence="4" key="1">
    <citation type="submission" date="2025-08" db="UniProtKB">
        <authorList>
            <consortium name="RefSeq"/>
        </authorList>
    </citation>
    <scope>IDENTIFICATION</scope>
    <source>
        <strain evidence="4">Ishihara</strain>
        <tissue evidence="4">Whole body</tissue>
    </source>
</reference>
<evidence type="ECO:0000256" key="1">
    <source>
        <dbReference type="SAM" id="MobiDB-lite"/>
    </source>
</evidence>
<sequence>MSMYVSHTKGKSWSDDKKNGVKKPISKGQRLIIVHAGNEKGFVPGAFLTYKSTDTTGDYHNEMNSDNYEKWLVNQLIPNILRDSVLVIHNAPYHNKYTHRQCVYVERPPNSNTIKQEMIHWLNRHQIPVDPKLTKTQIYAIICQHKERHTEFSVDKVLAEHGHTVLRLPPYHPDFNPIENIWSQLKGYVASRNVGMNLTTVKTLLTEKVNMIGAEDWKKVCDHAIKCENEYRSIQHGLDNYTDRLVLNTADSDSDNDLFESTDSEMEVIEN</sequence>
<dbReference type="GeneID" id="111362442"/>
<feature type="region of interest" description="Disordered" evidence="1">
    <location>
        <begin position="1"/>
        <end position="22"/>
    </location>
</feature>
<accession>A0A9J7ET70</accession>
<dbReference type="KEGG" id="sliu:111362442"/>